<dbReference type="InterPro" id="IPR011545">
    <property type="entry name" value="DEAD/DEAH_box_helicase_dom"/>
</dbReference>
<dbReference type="EMBL" id="LGRX02033325">
    <property type="protein sequence ID" value="KAK3241731.1"/>
    <property type="molecule type" value="Genomic_DNA"/>
</dbReference>
<evidence type="ECO:0000256" key="1">
    <source>
        <dbReference type="ARBA" id="ARBA00004123"/>
    </source>
</evidence>
<keyword evidence="3" id="KW-0378">Hydrolase</keyword>
<dbReference type="PROSITE" id="PS51192">
    <property type="entry name" value="HELICASE_ATP_BIND_1"/>
    <property type="match status" value="1"/>
</dbReference>
<protein>
    <recommendedName>
        <fullName evidence="16">RNA helicase</fullName>
    </recommendedName>
</protein>
<dbReference type="SMART" id="SM00487">
    <property type="entry name" value="DEXDc"/>
    <property type="match status" value="1"/>
</dbReference>
<dbReference type="InterPro" id="IPR036867">
    <property type="entry name" value="R3H_dom_sf"/>
</dbReference>
<comment type="subcellular location">
    <subcellularLocation>
        <location evidence="1">Nucleus</location>
    </subcellularLocation>
</comment>
<dbReference type="Gene3D" id="1.20.120.1080">
    <property type="match status" value="1"/>
</dbReference>
<organism evidence="14 15">
    <name type="scientific">Cymbomonas tetramitiformis</name>
    <dbReference type="NCBI Taxonomy" id="36881"/>
    <lineage>
        <taxon>Eukaryota</taxon>
        <taxon>Viridiplantae</taxon>
        <taxon>Chlorophyta</taxon>
        <taxon>Pyramimonadophyceae</taxon>
        <taxon>Pyramimonadales</taxon>
        <taxon>Pyramimonadaceae</taxon>
        <taxon>Cymbomonas</taxon>
    </lineage>
</organism>
<comment type="caution">
    <text evidence="14">The sequence shown here is derived from an EMBL/GenBank/DDBJ whole genome shotgun (WGS) entry which is preliminary data.</text>
</comment>
<dbReference type="AlphaFoldDB" id="A0AAE0EV25"/>
<keyword evidence="6" id="KW-0694">RNA-binding</keyword>
<evidence type="ECO:0000259" key="13">
    <source>
        <dbReference type="PROSITE" id="PS51194"/>
    </source>
</evidence>
<dbReference type="SMART" id="SM00490">
    <property type="entry name" value="HELICc"/>
    <property type="match status" value="1"/>
</dbReference>
<feature type="domain" description="R3H" evidence="11">
    <location>
        <begin position="35"/>
        <end position="98"/>
    </location>
</feature>
<dbReference type="InterPro" id="IPR027417">
    <property type="entry name" value="P-loop_NTPase"/>
</dbReference>
<feature type="compositionally biased region" description="Basic residues" evidence="10">
    <location>
        <begin position="1184"/>
        <end position="1193"/>
    </location>
</feature>
<dbReference type="FunFam" id="3.40.50.300:FF:000526">
    <property type="entry name" value="DExH-box ATP-dependent RNA helicase DExH3"/>
    <property type="match status" value="1"/>
</dbReference>
<dbReference type="InterPro" id="IPR036770">
    <property type="entry name" value="Ankyrin_rpt-contain_sf"/>
</dbReference>
<dbReference type="Gene3D" id="1.25.40.20">
    <property type="entry name" value="Ankyrin repeat-containing domain"/>
    <property type="match status" value="1"/>
</dbReference>
<evidence type="ECO:0000256" key="3">
    <source>
        <dbReference type="ARBA" id="ARBA00022801"/>
    </source>
</evidence>
<evidence type="ECO:0000256" key="4">
    <source>
        <dbReference type="ARBA" id="ARBA00022806"/>
    </source>
</evidence>
<dbReference type="Pfam" id="PF01424">
    <property type="entry name" value="R3H"/>
    <property type="match status" value="1"/>
</dbReference>
<dbReference type="PANTHER" id="PTHR18934">
    <property type="entry name" value="ATP-DEPENDENT RNA HELICASE"/>
    <property type="match status" value="1"/>
</dbReference>
<dbReference type="GO" id="GO:0005634">
    <property type="term" value="C:nucleus"/>
    <property type="evidence" value="ECO:0007669"/>
    <property type="project" value="UniProtKB-SubCell"/>
</dbReference>
<dbReference type="GO" id="GO:0005524">
    <property type="term" value="F:ATP binding"/>
    <property type="evidence" value="ECO:0007669"/>
    <property type="project" value="UniProtKB-KW"/>
</dbReference>
<feature type="compositionally biased region" description="Gly residues" evidence="10">
    <location>
        <begin position="1271"/>
        <end position="1280"/>
    </location>
</feature>
<dbReference type="SMART" id="SM00393">
    <property type="entry name" value="R3H"/>
    <property type="match status" value="1"/>
</dbReference>
<proteinExistence type="inferred from homology"/>
<feature type="compositionally biased region" description="Low complexity" evidence="10">
    <location>
        <begin position="1194"/>
        <end position="1270"/>
    </location>
</feature>
<evidence type="ECO:0000256" key="7">
    <source>
        <dbReference type="ARBA" id="ARBA00023242"/>
    </source>
</evidence>
<dbReference type="SMART" id="SM00847">
    <property type="entry name" value="HA2"/>
    <property type="match status" value="1"/>
</dbReference>
<evidence type="ECO:0008006" key="16">
    <source>
        <dbReference type="Google" id="ProtNLM"/>
    </source>
</evidence>
<gene>
    <name evidence="14" type="ORF">CYMTET_48525</name>
</gene>
<feature type="compositionally biased region" description="Low complexity" evidence="10">
    <location>
        <begin position="1156"/>
        <end position="1173"/>
    </location>
</feature>
<dbReference type="Pfam" id="PF04408">
    <property type="entry name" value="WHD_HA2"/>
    <property type="match status" value="1"/>
</dbReference>
<dbReference type="PANTHER" id="PTHR18934:SF213">
    <property type="entry name" value="3'-5' RNA HELICASE YTHDC2"/>
    <property type="match status" value="1"/>
</dbReference>
<evidence type="ECO:0000313" key="14">
    <source>
        <dbReference type="EMBL" id="KAK3241731.1"/>
    </source>
</evidence>
<keyword evidence="9" id="KW-0040">ANK repeat</keyword>
<dbReference type="PROSITE" id="PS50088">
    <property type="entry name" value="ANK_REPEAT"/>
    <property type="match status" value="1"/>
</dbReference>
<dbReference type="SUPFAM" id="SSF82708">
    <property type="entry name" value="R3H domain"/>
    <property type="match status" value="1"/>
</dbReference>
<keyword evidence="2" id="KW-0547">Nucleotide-binding</keyword>
<accession>A0AAE0EV25</accession>
<keyword evidence="7" id="KW-0539">Nucleus</keyword>
<feature type="domain" description="Helicase ATP-binding" evidence="12">
    <location>
        <begin position="228"/>
        <end position="398"/>
    </location>
</feature>
<feature type="repeat" description="ANK" evidence="9">
    <location>
        <begin position="493"/>
        <end position="525"/>
    </location>
</feature>
<dbReference type="PROSITE" id="PS51194">
    <property type="entry name" value="HELICASE_CTER"/>
    <property type="match status" value="1"/>
</dbReference>
<dbReference type="SUPFAM" id="SSF48403">
    <property type="entry name" value="Ankyrin repeat"/>
    <property type="match status" value="1"/>
</dbReference>
<evidence type="ECO:0000256" key="2">
    <source>
        <dbReference type="ARBA" id="ARBA00022741"/>
    </source>
</evidence>
<evidence type="ECO:0000256" key="5">
    <source>
        <dbReference type="ARBA" id="ARBA00022840"/>
    </source>
</evidence>
<evidence type="ECO:0000256" key="8">
    <source>
        <dbReference type="ARBA" id="ARBA00060772"/>
    </source>
</evidence>
<sequence length="1280" mass="140102">MNQSEPDKAGTWRLKEGETRCPVGAERTFVRPVGEESRITLSAQLEQFQASDEEKYVFPPTLSNHERAVVHSECRKYGFTSQSEGQGAQRCIHVYKPKKKTEEESDSFPFVLSGASRTAIEDYFAQFPPTEAELTTAASGSAEASKGQGKAGDQFFARGDGNENRVRYSHDGGKRLKGIRAMEMGETEIKGEVAALSKRLGSTPALRELTAKRAALPVADFKQQICDAVDSAESQVVCIAGETGCGKTTQVPQFLVERCWSQGRGCRVLCTQPRPISAMTVSKRVAAERGETLGAPAGVGYMVRNDKSGGLESSIMFCTNSVLLRRLTRYDLRDELADVSHIVIDEIHERDLYADFMLIVLKDLLPTFPHLKLVLMSATLNITAFSAYFDNCTVVHVPGFTYPVQDFFLEDALSLVGFATTAGSGQLPARSERIHAELEEMDPAELEAVGAAIMEAFMSEDGSAAQDAAFATLMSVVEYEGTWEYVNVPHGKTGATALMVAAGKGRVAEVATLLEHGADPLMQSHDGSSCRHWAERFHHEDAAALVEAREVAALQLEEEEEAKAALAEYQRSFDPNEVDLELVHKLLKYLYAHELEGAVLVFLPGWFEISRLQEKLLECSVMGCRTEHPALVLPLHSQVAAAEQQRVFDRPTAPTRKIILATNIGESAITIDDVVFVVDSGRLKEKSYDPHTGVATLQSAWVSQASARQRRGRAGRCQAGFCFRLFSRTRFKAMANYQLPEIKRSPLEELSLQVKLLEDARQEHAQATGGPVPVGLHDGVGSVVGFINKAVEPPLEKAVQNAVQVLQNLGALTGDEALTSLGRHLAALPMAPAVGKMLLYGLLFDVLAPVLAAACFTAHKPPFLGGQNAAAADASKQRLSEQAGGGSDHLACVAALEGWEAAGASGREAFARSHHLGSGVLNSVVRMRDQLVEELQARGFLKPGGTQTALAAASKLKGEKKLVAAVLGMGMYPLYGRAQTELENVGRTATLVTGGGDKIRLHKSSVNLNVMAPGGAALFMAFQEVTRTEAFLSVKDATCLGPHGLALAAITLRVAEDQRATSAQTHGLLVVDDWLSFRVPLAALTHVACLRLRVFAALNSKVHRPGKPLSACEAGALKAATQVLGTEGSGSGDAQQVDEARQSEQQHRQSYDMMRQAQQQQQRQPAQVQQHLQTYMGAMTQRQQHQHHYHHLQRQPQYSQQPQQQQYLQQRQYQQPSHMYQQQQQYHPQHLYQQQQQHQQQQQYQQLPQGRIPQQGYQQQQQPPRQYPSQRGGGRYGGGY</sequence>
<evidence type="ECO:0000259" key="12">
    <source>
        <dbReference type="PROSITE" id="PS51192"/>
    </source>
</evidence>
<dbReference type="InterPro" id="IPR007502">
    <property type="entry name" value="Helicase-assoc_dom"/>
</dbReference>
<evidence type="ECO:0000256" key="10">
    <source>
        <dbReference type="SAM" id="MobiDB-lite"/>
    </source>
</evidence>
<keyword evidence="4" id="KW-0347">Helicase</keyword>
<dbReference type="InterPro" id="IPR001374">
    <property type="entry name" value="R3H_dom"/>
</dbReference>
<dbReference type="InterPro" id="IPR014001">
    <property type="entry name" value="Helicase_ATP-bd"/>
</dbReference>
<dbReference type="Gene3D" id="3.40.50.300">
    <property type="entry name" value="P-loop containing nucleotide triphosphate hydrolases"/>
    <property type="match status" value="2"/>
</dbReference>
<feature type="compositionally biased region" description="Basic and acidic residues" evidence="10">
    <location>
        <begin position="1138"/>
        <end position="1150"/>
    </location>
</feature>
<dbReference type="CDD" id="cd17917">
    <property type="entry name" value="DEXHc_RHA-like"/>
    <property type="match status" value="1"/>
</dbReference>
<dbReference type="Gene3D" id="3.30.1370.50">
    <property type="entry name" value="R3H-like domain"/>
    <property type="match status" value="1"/>
</dbReference>
<evidence type="ECO:0000256" key="9">
    <source>
        <dbReference type="PROSITE-ProRule" id="PRU00023"/>
    </source>
</evidence>
<reference evidence="14 15" key="1">
    <citation type="journal article" date="2015" name="Genome Biol. Evol.">
        <title>Comparative Genomics of a Bacterivorous Green Alga Reveals Evolutionary Causalities and Consequences of Phago-Mixotrophic Mode of Nutrition.</title>
        <authorList>
            <person name="Burns J.A."/>
            <person name="Paasch A."/>
            <person name="Narechania A."/>
            <person name="Kim E."/>
        </authorList>
    </citation>
    <scope>NUCLEOTIDE SEQUENCE [LARGE SCALE GENOMIC DNA]</scope>
    <source>
        <strain evidence="14 15">PLY_AMNH</strain>
    </source>
</reference>
<dbReference type="GO" id="GO:0016787">
    <property type="term" value="F:hydrolase activity"/>
    <property type="evidence" value="ECO:0007669"/>
    <property type="project" value="UniProtKB-KW"/>
</dbReference>
<dbReference type="PROSITE" id="PS51061">
    <property type="entry name" value="R3H"/>
    <property type="match status" value="1"/>
</dbReference>
<name>A0AAE0EV25_9CHLO</name>
<dbReference type="PROSITE" id="PS00690">
    <property type="entry name" value="DEAH_ATP_HELICASE"/>
    <property type="match status" value="1"/>
</dbReference>
<keyword evidence="5" id="KW-0067">ATP-binding</keyword>
<dbReference type="InterPro" id="IPR002464">
    <property type="entry name" value="DNA/RNA_helicase_DEAH_CS"/>
</dbReference>
<dbReference type="Pfam" id="PF21010">
    <property type="entry name" value="HA2_C"/>
    <property type="match status" value="1"/>
</dbReference>
<feature type="domain" description="Helicase C-terminal" evidence="13">
    <location>
        <begin position="585"/>
        <end position="758"/>
    </location>
</feature>
<evidence type="ECO:0000259" key="11">
    <source>
        <dbReference type="PROSITE" id="PS51061"/>
    </source>
</evidence>
<dbReference type="InterPro" id="IPR048333">
    <property type="entry name" value="HA2_WH"/>
</dbReference>
<dbReference type="GO" id="GO:0003677">
    <property type="term" value="F:DNA binding"/>
    <property type="evidence" value="ECO:0007669"/>
    <property type="project" value="UniProtKB-ARBA"/>
</dbReference>
<dbReference type="CDD" id="cd18791">
    <property type="entry name" value="SF2_C_RHA"/>
    <property type="match status" value="1"/>
</dbReference>
<dbReference type="FunFam" id="3.30.1370.50:FF:000002">
    <property type="entry name" value="Immunoglobulin mu DNA-binding protein 2"/>
    <property type="match status" value="1"/>
</dbReference>
<dbReference type="InterPro" id="IPR001650">
    <property type="entry name" value="Helicase_C-like"/>
</dbReference>
<comment type="similarity">
    <text evidence="8">Belongs to the DExH box helicase family.</text>
</comment>
<evidence type="ECO:0000256" key="6">
    <source>
        <dbReference type="ARBA" id="ARBA00022884"/>
    </source>
</evidence>
<dbReference type="Pfam" id="PF00271">
    <property type="entry name" value="Helicase_C"/>
    <property type="match status" value="1"/>
</dbReference>
<dbReference type="GO" id="GO:0003723">
    <property type="term" value="F:RNA binding"/>
    <property type="evidence" value="ECO:0007669"/>
    <property type="project" value="UniProtKB-KW"/>
</dbReference>
<keyword evidence="15" id="KW-1185">Reference proteome</keyword>
<dbReference type="InterPro" id="IPR002110">
    <property type="entry name" value="Ankyrin_rpt"/>
</dbReference>
<dbReference type="SUPFAM" id="SSF52540">
    <property type="entry name" value="P-loop containing nucleoside triphosphate hydrolases"/>
    <property type="match status" value="1"/>
</dbReference>
<dbReference type="Pfam" id="PF00270">
    <property type="entry name" value="DEAD"/>
    <property type="match status" value="1"/>
</dbReference>
<evidence type="ECO:0000313" key="15">
    <source>
        <dbReference type="Proteomes" id="UP001190700"/>
    </source>
</evidence>
<dbReference type="Proteomes" id="UP001190700">
    <property type="component" value="Unassembled WGS sequence"/>
</dbReference>
<feature type="region of interest" description="Disordered" evidence="10">
    <location>
        <begin position="1125"/>
        <end position="1280"/>
    </location>
</feature>
<dbReference type="PROSITE" id="PS50297">
    <property type="entry name" value="ANK_REP_REGION"/>
    <property type="match status" value="1"/>
</dbReference>
<dbReference type="GO" id="GO:0004386">
    <property type="term" value="F:helicase activity"/>
    <property type="evidence" value="ECO:0007669"/>
    <property type="project" value="UniProtKB-KW"/>
</dbReference>